<dbReference type="EMBL" id="SUNJ01005282">
    <property type="protein sequence ID" value="TPP63756.1"/>
    <property type="molecule type" value="Genomic_DNA"/>
</dbReference>
<organism evidence="1 2">
    <name type="scientific">Fasciola gigantica</name>
    <name type="common">Giant liver fluke</name>
    <dbReference type="NCBI Taxonomy" id="46835"/>
    <lineage>
        <taxon>Eukaryota</taxon>
        <taxon>Metazoa</taxon>
        <taxon>Spiralia</taxon>
        <taxon>Lophotrochozoa</taxon>
        <taxon>Platyhelminthes</taxon>
        <taxon>Trematoda</taxon>
        <taxon>Digenea</taxon>
        <taxon>Plagiorchiida</taxon>
        <taxon>Echinostomata</taxon>
        <taxon>Echinostomatoidea</taxon>
        <taxon>Fasciolidae</taxon>
        <taxon>Fasciola</taxon>
    </lineage>
</organism>
<sequence length="316" mass="36503">MPFIVNPYGDPRNVSYLPNLALLKWPKPYVASYPAGSRGPNGKIRPLPGALEPVMSLGQRRLSKTLLRVFSNMMFANGMGDRFFLAGGTLVGTFLFHDMVPWDDDVDVFVDIGLRNKIQRLLGKLPRPYQWYPQKQRDKLYTSVLPEKYNKMDVELSRRPFKYPWAWPFLDICYFKSNGTHFWESNIGANNPIYIPLSVIFPTYFRPLGNDWYPAPRDTDLYLRLWYRRKVGCLNGGYSHALEKSHEAKEIPCQMLLHQYAQVERIRLRYESATVGKSASEISFGIIQERLIMDSDFGLVTLHTLCLPVINELKIA</sequence>
<dbReference type="OrthoDB" id="419198at2759"/>
<accession>A0A504YU45</accession>
<protein>
    <submittedName>
        <fullName evidence="1">Lipopolysaccharide choline</fullName>
    </submittedName>
</protein>
<evidence type="ECO:0000313" key="1">
    <source>
        <dbReference type="EMBL" id="TPP63756.1"/>
    </source>
</evidence>
<name>A0A504YU45_FASGI</name>
<dbReference type="STRING" id="46835.A0A504YU45"/>
<reference evidence="1 2" key="1">
    <citation type="submission" date="2019-04" db="EMBL/GenBank/DDBJ databases">
        <title>Annotation for the trematode Fasciola gigantica.</title>
        <authorList>
            <person name="Choi Y.-J."/>
        </authorList>
    </citation>
    <scope>NUCLEOTIDE SEQUENCE [LARGE SCALE GENOMIC DNA]</scope>
    <source>
        <strain evidence="1">Uganda_cow_1</strain>
    </source>
</reference>
<evidence type="ECO:0000313" key="2">
    <source>
        <dbReference type="Proteomes" id="UP000316759"/>
    </source>
</evidence>
<dbReference type="AlphaFoldDB" id="A0A504YU45"/>
<proteinExistence type="predicted"/>
<dbReference type="Proteomes" id="UP000316759">
    <property type="component" value="Unassembled WGS sequence"/>
</dbReference>
<keyword evidence="2" id="KW-1185">Reference proteome</keyword>
<gene>
    <name evidence="1" type="ORF">FGIG_02979</name>
</gene>
<comment type="caution">
    <text evidence="1">The sequence shown here is derived from an EMBL/GenBank/DDBJ whole genome shotgun (WGS) entry which is preliminary data.</text>
</comment>